<keyword evidence="1" id="KW-0472">Membrane</keyword>
<dbReference type="KEGG" id="ctm:Cabther_A1684"/>
<sequence length="208" mass="22808">MKENGKHMTNDTPTDLDALLSALPEVTPPAHLHRRMVTALDVEATRRRQPGKWPLWLTEHPRLIGYGLGLAVATFLFGSLSIRVWQPLHYLTTEPDYALVYVPHKANHRFVGDLTPTATRPYLTSGKGFDTLPARLAGQPEGMLVIAEISPSGEARCVDVVEPEADASLVAAVNQALRSMTFRPATRADGRPVAARIALYLEQIAVRG</sequence>
<dbReference type="HOGENOM" id="CLU_1319023_0_0_0"/>
<dbReference type="STRING" id="981222.Cabther_A1684"/>
<keyword evidence="1" id="KW-0812">Transmembrane</keyword>
<keyword evidence="1" id="KW-1133">Transmembrane helix</keyword>
<proteinExistence type="predicted"/>
<gene>
    <name evidence="2" type="ordered locus">Cabther_A1684</name>
</gene>
<accession>G2LDH1</accession>
<dbReference type="Proteomes" id="UP000006791">
    <property type="component" value="Chromosome 1"/>
</dbReference>
<dbReference type="EMBL" id="CP002514">
    <property type="protein sequence ID" value="AEP12431.1"/>
    <property type="molecule type" value="Genomic_DNA"/>
</dbReference>
<keyword evidence="3" id="KW-1185">Reference proteome</keyword>
<reference evidence="2 3" key="1">
    <citation type="journal article" date="2012" name="Environ. Microbiol.">
        <title>Complete genome of Candidatus Chloracidobacterium thermophilum, a chlorophyll-based photoheterotroph belonging to the phylum Acidobacteria.</title>
        <authorList>
            <person name="Garcia Costas A.M."/>
            <person name="Liu Z."/>
            <person name="Tomsho L.P."/>
            <person name="Schuster S.C."/>
            <person name="Ward D.M."/>
            <person name="Bryant D.A."/>
        </authorList>
    </citation>
    <scope>NUCLEOTIDE SEQUENCE [LARGE SCALE GENOMIC DNA]</scope>
    <source>
        <strain evidence="2 3">B</strain>
    </source>
</reference>
<evidence type="ECO:0000313" key="3">
    <source>
        <dbReference type="Proteomes" id="UP000006791"/>
    </source>
</evidence>
<organism evidence="2 3">
    <name type="scientific">Chloracidobacterium thermophilum (strain B)</name>
    <dbReference type="NCBI Taxonomy" id="981222"/>
    <lineage>
        <taxon>Bacteria</taxon>
        <taxon>Pseudomonadati</taxon>
        <taxon>Acidobacteriota</taxon>
        <taxon>Terriglobia</taxon>
        <taxon>Terriglobales</taxon>
        <taxon>Acidobacteriaceae</taxon>
        <taxon>Chloracidobacterium</taxon>
    </lineage>
</organism>
<feature type="transmembrane region" description="Helical" evidence="1">
    <location>
        <begin position="63"/>
        <end position="82"/>
    </location>
</feature>
<name>G2LDH1_CHLTF</name>
<dbReference type="AlphaFoldDB" id="G2LDH1"/>
<evidence type="ECO:0000313" key="2">
    <source>
        <dbReference type="EMBL" id="AEP12431.1"/>
    </source>
</evidence>
<protein>
    <recommendedName>
        <fullName evidence="4">TonB C-terminal domain-containing protein</fullName>
    </recommendedName>
</protein>
<evidence type="ECO:0000256" key="1">
    <source>
        <dbReference type="SAM" id="Phobius"/>
    </source>
</evidence>
<evidence type="ECO:0008006" key="4">
    <source>
        <dbReference type="Google" id="ProtNLM"/>
    </source>
</evidence>